<name>A0A931CSI8_9MICC</name>
<dbReference type="RefSeq" id="WP_196397046.1">
    <property type="nucleotide sequence ID" value="NZ_JADNYM010000014.1"/>
</dbReference>
<protein>
    <submittedName>
        <fullName evidence="1">Uncharacterized protein</fullName>
    </submittedName>
</protein>
<dbReference type="EMBL" id="JADNYM010000014">
    <property type="protein sequence ID" value="MBG0740101.1"/>
    <property type="molecule type" value="Genomic_DNA"/>
</dbReference>
<comment type="caution">
    <text evidence="1">The sequence shown here is derived from an EMBL/GenBank/DDBJ whole genome shotgun (WGS) entry which is preliminary data.</text>
</comment>
<reference evidence="1 2" key="1">
    <citation type="submission" date="2020-11" db="EMBL/GenBank/DDBJ databases">
        <title>Arthrobacter antarcticus sp. nov., isolated from Antarctic Soil.</title>
        <authorList>
            <person name="Li J."/>
        </authorList>
    </citation>
    <scope>NUCLEOTIDE SEQUENCE [LARGE SCALE GENOMIC DNA]</scope>
    <source>
        <strain evidence="1 2">Z1-20</strain>
    </source>
</reference>
<dbReference type="AlphaFoldDB" id="A0A931CSI8"/>
<keyword evidence="2" id="KW-1185">Reference proteome</keyword>
<sequence>MYAAAWKQAFDGLLDQDGVLRGRDFAQFDSEAVYQRYVDGEPAAHGLPNFLAGNFGLVIGFQSSQRCKLAPID</sequence>
<gene>
    <name evidence="1" type="ORF">IV500_11985</name>
</gene>
<accession>A0A931CSI8</accession>
<evidence type="ECO:0000313" key="2">
    <source>
        <dbReference type="Proteomes" id="UP000655366"/>
    </source>
</evidence>
<organism evidence="1 2">
    <name type="scientific">Arthrobacter terrae</name>
    <dbReference type="NCBI Taxonomy" id="2935737"/>
    <lineage>
        <taxon>Bacteria</taxon>
        <taxon>Bacillati</taxon>
        <taxon>Actinomycetota</taxon>
        <taxon>Actinomycetes</taxon>
        <taxon>Micrococcales</taxon>
        <taxon>Micrococcaceae</taxon>
        <taxon>Arthrobacter</taxon>
    </lineage>
</organism>
<evidence type="ECO:0000313" key="1">
    <source>
        <dbReference type="EMBL" id="MBG0740101.1"/>
    </source>
</evidence>
<proteinExistence type="predicted"/>
<dbReference type="Proteomes" id="UP000655366">
    <property type="component" value="Unassembled WGS sequence"/>
</dbReference>